<feature type="transmembrane region" description="Helical" evidence="6">
    <location>
        <begin position="157"/>
        <end position="184"/>
    </location>
</feature>
<evidence type="ECO:0000256" key="2">
    <source>
        <dbReference type="ARBA" id="ARBA00022475"/>
    </source>
</evidence>
<feature type="transmembrane region" description="Helical" evidence="6">
    <location>
        <begin position="95"/>
        <end position="115"/>
    </location>
</feature>
<keyword evidence="5 6" id="KW-0472">Membrane</keyword>
<dbReference type="EMBL" id="CP121472">
    <property type="protein sequence ID" value="WPL17690.1"/>
    <property type="molecule type" value="Genomic_DNA"/>
</dbReference>
<dbReference type="InterPro" id="IPR044878">
    <property type="entry name" value="UbiA_sf"/>
</dbReference>
<dbReference type="Proteomes" id="UP001432180">
    <property type="component" value="Chromosome"/>
</dbReference>
<keyword evidence="8" id="KW-1185">Reference proteome</keyword>
<feature type="transmembrane region" description="Helical" evidence="6">
    <location>
        <begin position="240"/>
        <end position="257"/>
    </location>
</feature>
<name>A0ABZ0S9I3_9GAMM</name>
<evidence type="ECO:0000313" key="8">
    <source>
        <dbReference type="Proteomes" id="UP001432180"/>
    </source>
</evidence>
<gene>
    <name evidence="7" type="ORF">Thiowin_02729</name>
</gene>
<proteinExistence type="predicted"/>
<dbReference type="Gene3D" id="1.10.357.140">
    <property type="entry name" value="UbiA prenyltransferase"/>
    <property type="match status" value="1"/>
</dbReference>
<keyword evidence="3 6" id="KW-0812">Transmembrane</keyword>
<evidence type="ECO:0000313" key="7">
    <source>
        <dbReference type="EMBL" id="WPL17690.1"/>
    </source>
</evidence>
<feature type="transmembrane region" description="Helical" evidence="6">
    <location>
        <begin position="15"/>
        <end position="33"/>
    </location>
</feature>
<evidence type="ECO:0000256" key="6">
    <source>
        <dbReference type="SAM" id="Phobius"/>
    </source>
</evidence>
<feature type="transmembrane region" description="Helical" evidence="6">
    <location>
        <begin position="39"/>
        <end position="61"/>
    </location>
</feature>
<evidence type="ECO:0000256" key="1">
    <source>
        <dbReference type="ARBA" id="ARBA00004141"/>
    </source>
</evidence>
<organism evidence="7 8">
    <name type="scientific">Thiorhodovibrio winogradskyi</name>
    <dbReference type="NCBI Taxonomy" id="77007"/>
    <lineage>
        <taxon>Bacteria</taxon>
        <taxon>Pseudomonadati</taxon>
        <taxon>Pseudomonadota</taxon>
        <taxon>Gammaproteobacteria</taxon>
        <taxon>Chromatiales</taxon>
        <taxon>Chromatiaceae</taxon>
        <taxon>Thiorhodovibrio</taxon>
    </lineage>
</organism>
<keyword evidence="2" id="KW-1003">Cell membrane</keyword>
<accession>A0ABZ0S9I3</accession>
<protein>
    <submittedName>
        <fullName evidence="7">Phosphoribose diphosphate:decaprenyl-phosphate phosphoribosyltransferase</fullName>
    </submittedName>
</protein>
<feature type="transmembrane region" description="Helical" evidence="6">
    <location>
        <begin position="277"/>
        <end position="296"/>
    </location>
</feature>
<sequence>MDIKPYFQIARFDHWFKNVFVLPGMVVAIYAQPELISVAAIWHLILALVAVGFVASSNYVINEVLDAPKDALHPVKKNRPVPSGQINVRIAYGEWLLLAVIGLLLSVPLGLEFFLTNLSLWIMGCFYNIPPIRTKDQPYLDVLSESVNNPLRLLMGWYSTGIAVIPPVSLVAAYWMVGAFFMAVKRFAEYRRINDPETARQYRSSFSHYNQERLLVSITYYGCAFGLFFGIFLVRYRIELILSIPLIAGFIAWYIHLGFKEDSPAQYPEKLYQQTGFLVYAILTVMTTIALLFINVPGLETLFAPTIPVQ</sequence>
<keyword evidence="4 6" id="KW-1133">Transmembrane helix</keyword>
<dbReference type="GO" id="GO:0016757">
    <property type="term" value="F:glycosyltransferase activity"/>
    <property type="evidence" value="ECO:0007669"/>
    <property type="project" value="UniProtKB-KW"/>
</dbReference>
<keyword evidence="7" id="KW-0328">Glycosyltransferase</keyword>
<dbReference type="Pfam" id="PF01040">
    <property type="entry name" value="UbiA"/>
    <property type="match status" value="1"/>
</dbReference>
<dbReference type="RefSeq" id="WP_328983500.1">
    <property type="nucleotide sequence ID" value="NZ_CP121472.1"/>
</dbReference>
<feature type="transmembrane region" description="Helical" evidence="6">
    <location>
        <begin position="214"/>
        <end position="234"/>
    </location>
</feature>
<reference evidence="7 8" key="1">
    <citation type="journal article" date="2023" name="Microorganisms">
        <title>Thiorhodovibrio frisius and Trv. litoralis spp. nov., Two Novel Members from a Clade of Fastidious Purple Sulfur Bacteria That Exhibit Unique Red-Shifted Light-Harvesting Capabilities.</title>
        <authorList>
            <person name="Methner A."/>
            <person name="Kuzyk S.B."/>
            <person name="Petersen J."/>
            <person name="Bauer S."/>
            <person name="Brinkmann H."/>
            <person name="Sichau K."/>
            <person name="Wanner G."/>
            <person name="Wolf J."/>
            <person name="Neumann-Schaal M."/>
            <person name="Henke P."/>
            <person name="Tank M."/>
            <person name="Sproer C."/>
            <person name="Bunk B."/>
            <person name="Overmann J."/>
        </authorList>
    </citation>
    <scope>NUCLEOTIDE SEQUENCE [LARGE SCALE GENOMIC DNA]</scope>
    <source>
        <strain evidence="7 8">DSM 6702</strain>
    </source>
</reference>
<comment type="subcellular location">
    <subcellularLocation>
        <location evidence="1">Membrane</location>
        <topology evidence="1">Multi-pass membrane protein</topology>
    </subcellularLocation>
</comment>
<dbReference type="InterPro" id="IPR000537">
    <property type="entry name" value="UbiA_prenyltransferase"/>
</dbReference>
<evidence type="ECO:0000256" key="3">
    <source>
        <dbReference type="ARBA" id="ARBA00022692"/>
    </source>
</evidence>
<keyword evidence="7" id="KW-0808">Transferase</keyword>
<evidence type="ECO:0000256" key="5">
    <source>
        <dbReference type="ARBA" id="ARBA00023136"/>
    </source>
</evidence>
<evidence type="ECO:0000256" key="4">
    <source>
        <dbReference type="ARBA" id="ARBA00022989"/>
    </source>
</evidence>